<organism evidence="2 3">
    <name type="scientific">Mugilogobius chulae</name>
    <name type="common">yellowstripe goby</name>
    <dbReference type="NCBI Taxonomy" id="88201"/>
    <lineage>
        <taxon>Eukaryota</taxon>
        <taxon>Metazoa</taxon>
        <taxon>Chordata</taxon>
        <taxon>Craniata</taxon>
        <taxon>Vertebrata</taxon>
        <taxon>Euteleostomi</taxon>
        <taxon>Actinopterygii</taxon>
        <taxon>Neopterygii</taxon>
        <taxon>Teleostei</taxon>
        <taxon>Neoteleostei</taxon>
        <taxon>Acanthomorphata</taxon>
        <taxon>Gobiaria</taxon>
        <taxon>Gobiiformes</taxon>
        <taxon>Gobioidei</taxon>
        <taxon>Gobiidae</taxon>
        <taxon>Gobionellinae</taxon>
        <taxon>Mugilogobius</taxon>
    </lineage>
</organism>
<feature type="compositionally biased region" description="Polar residues" evidence="1">
    <location>
        <begin position="509"/>
        <end position="521"/>
    </location>
</feature>
<keyword evidence="3" id="KW-1185">Reference proteome</keyword>
<protein>
    <submittedName>
        <fullName evidence="2">Uncharacterized protein</fullName>
    </submittedName>
</protein>
<feature type="region of interest" description="Disordered" evidence="1">
    <location>
        <begin position="504"/>
        <end position="524"/>
    </location>
</feature>
<sequence>MSNQASPRPGSAPDMVDGTSLVDLPQTSTELTLLVQRHWDQIQLLIRPQAKKVLAEMLLDIIEFLSSQILNIPKFNGPEVRLQVSEEAVDRAVKPILNDTFRTVLGSTHCSFDPLFNLLIAEVTASVNYKLSCDQTEPDKVYLPTKKQMISLISEVRRVLRSAKKQASPSSYSEGNLQEATTLQSSDEVSSPTSETKIDPDTNTNDHLSTQVTSKSECSDTETICDQLEQTQKEEPEEFLWLFQDWKNLANEVANLGLASEVAADIPTFTTCVLMPHIREHIIGCAVRVPPNMHTIHKVASLIHEDMVQMSSSNWAKEASVDPYFSINFKSCVIKRMEKKLEIENEADENSKNQDATQNQVDMTLNWMDMLLQALLNPPKQPDQFEWLEEHWNRLIHEVLCLTYSTTALTECSWREMVMCLMDLMRPHLERCVVRVSPDCHGIHKVAHLIHNDLVQTYTRDWFTILATDPMHHINISAIFIKNLEKNVLREPEDEDQDILNKLDIGGQENFSENSPKQSPSKPELMDMDTELHLAYAAALQTKVSEEMDKEMNLVPEIGQEQTPIHYFPPHTQEIDKEIIQVPEIGKEQTPTQYFPPRTQEIDKEIIQIPGIGKEQTPTHHFPPRTQKIHKEIIQIPGIGKEQTPTHYSPPRTQEIDKEIIQVPGIGKEQTPTHYFPPRTHAQGFNGTGASQENFQWDDSHWNSFLYELSSYVLQTNDFHKIQKLSQDLKEFLQPHLSQSVLVKPEKRHIMNLAHRTYKNLCGTYSKRQLSMRAIRRELTL</sequence>
<dbReference type="Proteomes" id="UP001460270">
    <property type="component" value="Unassembled WGS sequence"/>
</dbReference>
<evidence type="ECO:0000313" key="2">
    <source>
        <dbReference type="EMBL" id="KAK7886055.1"/>
    </source>
</evidence>
<name>A0AAW0N761_9GOBI</name>
<feature type="region of interest" description="Disordered" evidence="1">
    <location>
        <begin position="1"/>
        <end position="20"/>
    </location>
</feature>
<dbReference type="AlphaFoldDB" id="A0AAW0N761"/>
<gene>
    <name evidence="2" type="ORF">WMY93_025676</name>
</gene>
<accession>A0AAW0N761</accession>
<proteinExistence type="predicted"/>
<reference evidence="3" key="1">
    <citation type="submission" date="2024-04" db="EMBL/GenBank/DDBJ databases">
        <title>Salinicola lusitanus LLJ914,a marine bacterium isolated from the Okinawa Trough.</title>
        <authorList>
            <person name="Li J."/>
        </authorList>
    </citation>
    <scope>NUCLEOTIDE SEQUENCE [LARGE SCALE GENOMIC DNA]</scope>
</reference>
<evidence type="ECO:0000256" key="1">
    <source>
        <dbReference type="SAM" id="MobiDB-lite"/>
    </source>
</evidence>
<dbReference type="EMBL" id="JBBPFD010000019">
    <property type="protein sequence ID" value="KAK7886055.1"/>
    <property type="molecule type" value="Genomic_DNA"/>
</dbReference>
<evidence type="ECO:0000313" key="3">
    <source>
        <dbReference type="Proteomes" id="UP001460270"/>
    </source>
</evidence>
<feature type="region of interest" description="Disordered" evidence="1">
    <location>
        <begin position="165"/>
        <end position="220"/>
    </location>
</feature>
<comment type="caution">
    <text evidence="2">The sequence shown here is derived from an EMBL/GenBank/DDBJ whole genome shotgun (WGS) entry which is preliminary data.</text>
</comment>